<feature type="transmembrane region" description="Helical" evidence="13">
    <location>
        <begin position="359"/>
        <end position="376"/>
    </location>
</feature>
<feature type="transmembrane region" description="Helical" evidence="13">
    <location>
        <begin position="256"/>
        <end position="278"/>
    </location>
</feature>
<dbReference type="FunFam" id="1.20.1280.290:FF:000016">
    <property type="entry name" value="Cystinosin homolog"/>
    <property type="match status" value="1"/>
</dbReference>
<evidence type="ECO:0000256" key="6">
    <source>
        <dbReference type="ARBA" id="ARBA00022737"/>
    </source>
</evidence>
<dbReference type="GO" id="GO:0043169">
    <property type="term" value="F:cation binding"/>
    <property type="evidence" value="ECO:0007669"/>
    <property type="project" value="InterPro"/>
</dbReference>
<dbReference type="Pfam" id="PF04193">
    <property type="entry name" value="PQ-loop"/>
    <property type="match status" value="2"/>
</dbReference>
<feature type="transmembrane region" description="Helical" evidence="13">
    <location>
        <begin position="225"/>
        <end position="244"/>
    </location>
</feature>
<protein>
    <recommendedName>
        <fullName evidence="14">Alpha-amylase C-terminal domain-containing protein</fullName>
    </recommendedName>
</protein>
<dbReference type="GO" id="GO:0015293">
    <property type="term" value="F:symporter activity"/>
    <property type="evidence" value="ECO:0007669"/>
    <property type="project" value="UniProtKB-KW"/>
</dbReference>
<dbReference type="Proteomes" id="UP001286313">
    <property type="component" value="Unassembled WGS sequence"/>
</dbReference>
<name>A0AAE1FBA0_PETCI</name>
<feature type="region of interest" description="Disordered" evidence="12">
    <location>
        <begin position="472"/>
        <end position="496"/>
    </location>
</feature>
<comment type="similarity">
    <text evidence="3">Belongs to the glycosyl hydrolase 13 family.</text>
</comment>
<keyword evidence="16" id="KW-1185">Reference proteome</keyword>
<evidence type="ECO:0000256" key="5">
    <source>
        <dbReference type="ARBA" id="ARBA00022692"/>
    </source>
</evidence>
<comment type="caution">
    <text evidence="15">The sequence shown here is derived from an EMBL/GenBank/DDBJ whole genome shotgun (WGS) entry which is preliminary data.</text>
</comment>
<dbReference type="GO" id="GO:0005975">
    <property type="term" value="P:carbohydrate metabolic process"/>
    <property type="evidence" value="ECO:0007669"/>
    <property type="project" value="InterPro"/>
</dbReference>
<evidence type="ECO:0000256" key="13">
    <source>
        <dbReference type="SAM" id="Phobius"/>
    </source>
</evidence>
<dbReference type="Pfam" id="PF02806">
    <property type="entry name" value="Alpha-amylase_C"/>
    <property type="match status" value="1"/>
</dbReference>
<dbReference type="InterPro" id="IPR006603">
    <property type="entry name" value="PQ-loop_rpt"/>
</dbReference>
<dbReference type="NCBIfam" id="TIGR00951">
    <property type="entry name" value="2A43"/>
    <property type="match status" value="1"/>
</dbReference>
<comment type="subcellular location">
    <subcellularLocation>
        <location evidence="1">Lysosome membrane</location>
        <topology evidence="1">Multi-pass membrane protein</topology>
    </subcellularLocation>
</comment>
<evidence type="ECO:0000259" key="14">
    <source>
        <dbReference type="SMART" id="SM00632"/>
    </source>
</evidence>
<dbReference type="Gene3D" id="2.60.40.1180">
    <property type="entry name" value="Golgi alpha-mannosidase II"/>
    <property type="match status" value="1"/>
</dbReference>
<evidence type="ECO:0000256" key="4">
    <source>
        <dbReference type="ARBA" id="ARBA00022448"/>
    </source>
</evidence>
<feature type="domain" description="Alpha-amylase C-terminal" evidence="14">
    <location>
        <begin position="35"/>
        <end position="99"/>
    </location>
</feature>
<dbReference type="PANTHER" id="PTHR13131">
    <property type="entry name" value="CYSTINOSIN"/>
    <property type="match status" value="1"/>
</dbReference>
<dbReference type="GO" id="GO:0015184">
    <property type="term" value="F:L-cystine transmembrane transporter activity"/>
    <property type="evidence" value="ECO:0007669"/>
    <property type="project" value="TreeGrafter"/>
</dbReference>
<dbReference type="SMART" id="SM00632">
    <property type="entry name" value="Aamy_C"/>
    <property type="match status" value="1"/>
</dbReference>
<dbReference type="InterPro" id="IPR006048">
    <property type="entry name" value="A-amylase/branching_C"/>
</dbReference>
<dbReference type="PANTHER" id="PTHR13131:SF5">
    <property type="entry name" value="CYSTINOSIN"/>
    <property type="match status" value="1"/>
</dbReference>
<keyword evidence="8 13" id="KW-1133">Transmembrane helix</keyword>
<keyword evidence="5 13" id="KW-0812">Transmembrane</keyword>
<evidence type="ECO:0000256" key="2">
    <source>
        <dbReference type="ARBA" id="ARBA00006855"/>
    </source>
</evidence>
<evidence type="ECO:0000256" key="10">
    <source>
        <dbReference type="ARBA" id="ARBA00023228"/>
    </source>
</evidence>
<keyword evidence="4" id="KW-0813">Transport</keyword>
<dbReference type="InterPro" id="IPR005282">
    <property type="entry name" value="LC_transporter"/>
</dbReference>
<evidence type="ECO:0000256" key="3">
    <source>
        <dbReference type="ARBA" id="ARBA00008061"/>
    </source>
</evidence>
<keyword evidence="9 13" id="KW-0472">Membrane</keyword>
<dbReference type="SMART" id="SM00679">
    <property type="entry name" value="CTNS"/>
    <property type="match status" value="2"/>
</dbReference>
<evidence type="ECO:0000256" key="11">
    <source>
        <dbReference type="ARBA" id="ARBA00048473"/>
    </source>
</evidence>
<evidence type="ECO:0000313" key="16">
    <source>
        <dbReference type="Proteomes" id="UP001286313"/>
    </source>
</evidence>
<evidence type="ECO:0000313" key="15">
    <source>
        <dbReference type="EMBL" id="KAK3869867.1"/>
    </source>
</evidence>
<evidence type="ECO:0000256" key="12">
    <source>
        <dbReference type="SAM" id="MobiDB-lite"/>
    </source>
</evidence>
<gene>
    <name evidence="15" type="ORF">Pcinc_024846</name>
</gene>
<keyword evidence="10" id="KW-0458">Lysosome</keyword>
<sequence length="496" mass="55646">MYGNGWVPVNRGMEKIDEWKRNEPKIRRDAGTDMNDWWDNGNNQIAFCRGDRGFIAINNEGYDLKETLQGKGRRGGREGREGKEGEEEEKGEKGERERRGRRERGDDERGREGRKGIGLQHDDKVNVTLYLNGTVDEQVTLTFNLTRPDVATLDPTSESSITVGPGAVDPEHRVTVIGIEGAGVGHTALVMNATPRVNMSTGSWEFVRVSVSHTRDLDYLSDAVGWLYFAAWSVSFYPQVYVNWRRRSVIGLHFDFLSLNTLGFLLYGVFNGCLFWSAEVKAQYFERHKYGVNPVQLNDVIFSIHAFFACIVQVVQCLAYERGDQQVSKTARGIFGTLALGSVVALVLGAAAVVQWLDFLYFISYVKLFITLIKYIPQAYYNYRRKSTSGWSIGNIVLDFTGGLLSITQMFIIAYNYNDWGSIFGDPTKFGLGLFSVVFDVFFMVQHYALYRGNNNDGGGYKRDLDSPTPPPLLTHSSSLTESASSVDYGATGTSY</sequence>
<accession>A0AAE1FBA0</accession>
<dbReference type="Gene3D" id="1.20.1280.290">
    <property type="match status" value="2"/>
</dbReference>
<feature type="transmembrane region" description="Helical" evidence="13">
    <location>
        <begin position="396"/>
        <end position="418"/>
    </location>
</feature>
<proteinExistence type="inferred from homology"/>
<dbReference type="InterPro" id="IPR031319">
    <property type="entry name" value="A-amylase_C"/>
</dbReference>
<evidence type="ECO:0000256" key="8">
    <source>
        <dbReference type="ARBA" id="ARBA00022989"/>
    </source>
</evidence>
<comment type="similarity">
    <text evidence="2">Belongs to the cystinosin family.</text>
</comment>
<feature type="compositionally biased region" description="Low complexity" evidence="12">
    <location>
        <begin position="474"/>
        <end position="486"/>
    </location>
</feature>
<comment type="catalytic activity">
    <reaction evidence="11">
        <text>L-cystine(out) + H(+)(out) = L-cystine(in) + H(+)(in)</text>
        <dbReference type="Rhea" id="RHEA:66172"/>
        <dbReference type="ChEBI" id="CHEBI:15378"/>
        <dbReference type="ChEBI" id="CHEBI:35491"/>
    </reaction>
    <physiologicalReaction direction="left-to-right" evidence="11">
        <dbReference type="Rhea" id="RHEA:66173"/>
    </physiologicalReaction>
</comment>
<dbReference type="AlphaFoldDB" id="A0AAE1FBA0"/>
<organism evidence="15 16">
    <name type="scientific">Petrolisthes cinctipes</name>
    <name type="common">Flat porcelain crab</name>
    <dbReference type="NCBI Taxonomy" id="88211"/>
    <lineage>
        <taxon>Eukaryota</taxon>
        <taxon>Metazoa</taxon>
        <taxon>Ecdysozoa</taxon>
        <taxon>Arthropoda</taxon>
        <taxon>Crustacea</taxon>
        <taxon>Multicrustacea</taxon>
        <taxon>Malacostraca</taxon>
        <taxon>Eumalacostraca</taxon>
        <taxon>Eucarida</taxon>
        <taxon>Decapoda</taxon>
        <taxon>Pleocyemata</taxon>
        <taxon>Anomura</taxon>
        <taxon>Galatheoidea</taxon>
        <taxon>Porcellanidae</taxon>
        <taxon>Petrolisthes</taxon>
    </lineage>
</organism>
<dbReference type="EMBL" id="JAWQEG010002765">
    <property type="protein sequence ID" value="KAK3869867.1"/>
    <property type="molecule type" value="Genomic_DNA"/>
</dbReference>
<evidence type="ECO:0000256" key="7">
    <source>
        <dbReference type="ARBA" id="ARBA00022847"/>
    </source>
</evidence>
<keyword evidence="7" id="KW-0769">Symport</keyword>
<evidence type="ECO:0000256" key="1">
    <source>
        <dbReference type="ARBA" id="ARBA00004155"/>
    </source>
</evidence>
<dbReference type="GO" id="GO:0005765">
    <property type="term" value="C:lysosomal membrane"/>
    <property type="evidence" value="ECO:0007669"/>
    <property type="project" value="UniProtKB-SubCell"/>
</dbReference>
<feature type="compositionally biased region" description="Basic and acidic residues" evidence="12">
    <location>
        <begin position="90"/>
        <end position="119"/>
    </location>
</feature>
<reference evidence="15" key="1">
    <citation type="submission" date="2023-10" db="EMBL/GenBank/DDBJ databases">
        <title>Genome assemblies of two species of porcelain crab, Petrolisthes cinctipes and Petrolisthes manimaculis (Anomura: Porcellanidae).</title>
        <authorList>
            <person name="Angst P."/>
        </authorList>
    </citation>
    <scope>NUCLEOTIDE SEQUENCE</scope>
    <source>
        <strain evidence="15">PB745_01</strain>
        <tissue evidence="15">Gill</tissue>
    </source>
</reference>
<feature type="transmembrane region" description="Helical" evidence="13">
    <location>
        <begin position="333"/>
        <end position="353"/>
    </location>
</feature>
<feature type="transmembrane region" description="Helical" evidence="13">
    <location>
        <begin position="300"/>
        <end position="321"/>
    </location>
</feature>
<dbReference type="InterPro" id="IPR013780">
    <property type="entry name" value="Glyco_hydro_b"/>
</dbReference>
<dbReference type="GO" id="GO:0003824">
    <property type="term" value="F:catalytic activity"/>
    <property type="evidence" value="ECO:0007669"/>
    <property type="project" value="InterPro"/>
</dbReference>
<evidence type="ECO:0000256" key="9">
    <source>
        <dbReference type="ARBA" id="ARBA00023136"/>
    </source>
</evidence>
<feature type="region of interest" description="Disordered" evidence="12">
    <location>
        <begin position="68"/>
        <end position="119"/>
    </location>
</feature>
<feature type="transmembrane region" description="Helical" evidence="13">
    <location>
        <begin position="430"/>
        <end position="451"/>
    </location>
</feature>
<dbReference type="SUPFAM" id="SSF51011">
    <property type="entry name" value="Glycosyl hydrolase domain"/>
    <property type="match status" value="1"/>
</dbReference>
<keyword evidence="6" id="KW-0677">Repeat</keyword>